<dbReference type="InterPro" id="IPR010921">
    <property type="entry name" value="Trp_repressor/repl_initiator"/>
</dbReference>
<evidence type="ECO:0000256" key="1">
    <source>
        <dbReference type="SAM" id="Coils"/>
    </source>
</evidence>
<gene>
    <name evidence="2" type="ORF">JYT35_01075</name>
</gene>
<keyword evidence="1" id="KW-0175">Coiled coil</keyword>
<evidence type="ECO:0000313" key="2">
    <source>
        <dbReference type="EMBL" id="MBN4059689.1"/>
    </source>
</evidence>
<dbReference type="SUPFAM" id="SSF48295">
    <property type="entry name" value="TrpR-like"/>
    <property type="match status" value="1"/>
</dbReference>
<name>A0ABS3AP90_9ACTN</name>
<evidence type="ECO:0000313" key="3">
    <source>
        <dbReference type="Proteomes" id="UP000724964"/>
    </source>
</evidence>
<sequence length="157" mass="17767">MMVVAGRIDRNYWGQGDEMMTVMSNDDDVEVRRGKRSWPARYKLDILAEIDAAKASGVPGVVGEICRREDLYSSLISEWRHQRDAGALEALKTRRVGRPRKDRTRTELVEARRRVDELESELATAKELIEAQGKVSALLQELSRESAGPNTTKQSPR</sequence>
<proteinExistence type="predicted"/>
<dbReference type="Proteomes" id="UP000724964">
    <property type="component" value="Unassembled WGS sequence"/>
</dbReference>
<organism evidence="2 3">
    <name type="scientific">Acidimicrobium ferrooxidans</name>
    <dbReference type="NCBI Taxonomy" id="53635"/>
    <lineage>
        <taxon>Bacteria</taxon>
        <taxon>Bacillati</taxon>
        <taxon>Actinomycetota</taxon>
        <taxon>Acidimicrobiia</taxon>
        <taxon>Acidimicrobiales</taxon>
        <taxon>Acidimicrobiaceae</taxon>
        <taxon>Acidimicrobium</taxon>
    </lineage>
</organism>
<protein>
    <recommendedName>
        <fullName evidence="4">Transposase IS3/IS911 family protein</fullName>
    </recommendedName>
</protein>
<comment type="caution">
    <text evidence="2">The sequence shown here is derived from an EMBL/GenBank/DDBJ whole genome shotgun (WGS) entry which is preliminary data.</text>
</comment>
<evidence type="ECO:0008006" key="4">
    <source>
        <dbReference type="Google" id="ProtNLM"/>
    </source>
</evidence>
<feature type="coiled-coil region" evidence="1">
    <location>
        <begin position="101"/>
        <end position="135"/>
    </location>
</feature>
<accession>A0ABS3AP90</accession>
<dbReference type="EMBL" id="JAFIUH010000020">
    <property type="protein sequence ID" value="MBN4059689.1"/>
    <property type="molecule type" value="Genomic_DNA"/>
</dbReference>
<keyword evidence="3" id="KW-1185">Reference proteome</keyword>
<reference evidence="2" key="1">
    <citation type="submission" date="2021-02" db="EMBL/GenBank/DDBJ databases">
        <title>Activity-based single-cell genomes from oceanic crustal fluid captures similar information to metagenomic and metatranscriptomic surveys with orders of magnitude less sampling.</title>
        <authorList>
            <person name="D'Angelo T.S."/>
            <person name="Orcutt B.N."/>
        </authorList>
    </citation>
    <scope>NUCLEOTIDE SEQUENCE [LARGE SCALE GENOMIC DNA]</scope>
    <source>
        <strain evidence="2">AH-315-J10</strain>
    </source>
</reference>